<dbReference type="Pfam" id="PF22939">
    <property type="entry name" value="WHD_GPIID"/>
    <property type="match status" value="1"/>
</dbReference>
<feature type="repeat" description="ANK" evidence="3">
    <location>
        <begin position="604"/>
        <end position="626"/>
    </location>
</feature>
<dbReference type="Proteomes" id="UP000434172">
    <property type="component" value="Unassembled WGS sequence"/>
</dbReference>
<feature type="domain" description="DUF7069" evidence="5">
    <location>
        <begin position="28"/>
        <end position="84"/>
    </location>
</feature>
<comment type="caution">
    <text evidence="6">The sequence shown here is derived from an EMBL/GenBank/DDBJ whole genome shotgun (WGS) entry which is preliminary data.</text>
</comment>
<dbReference type="Gene3D" id="1.25.40.20">
    <property type="entry name" value="Ankyrin repeat-containing domain"/>
    <property type="match status" value="3"/>
</dbReference>
<dbReference type="Pfam" id="PF12796">
    <property type="entry name" value="Ank_2"/>
    <property type="match status" value="3"/>
</dbReference>
<dbReference type="PROSITE" id="PS50297">
    <property type="entry name" value="ANK_REP_REGION"/>
    <property type="match status" value="3"/>
</dbReference>
<dbReference type="InterPro" id="IPR055497">
    <property type="entry name" value="DUF7069"/>
</dbReference>
<dbReference type="PROSITE" id="PS50088">
    <property type="entry name" value="ANK_REPEAT"/>
    <property type="match status" value="4"/>
</dbReference>
<evidence type="ECO:0000259" key="5">
    <source>
        <dbReference type="Pfam" id="PF23239"/>
    </source>
</evidence>
<evidence type="ECO:0000256" key="1">
    <source>
        <dbReference type="ARBA" id="ARBA00022737"/>
    </source>
</evidence>
<evidence type="ECO:0000313" key="7">
    <source>
        <dbReference type="Proteomes" id="UP000434172"/>
    </source>
</evidence>
<organism evidence="6 7">
    <name type="scientific">Colletotrichum asianum</name>
    <dbReference type="NCBI Taxonomy" id="702518"/>
    <lineage>
        <taxon>Eukaryota</taxon>
        <taxon>Fungi</taxon>
        <taxon>Dikarya</taxon>
        <taxon>Ascomycota</taxon>
        <taxon>Pezizomycotina</taxon>
        <taxon>Sordariomycetes</taxon>
        <taxon>Hypocreomycetidae</taxon>
        <taxon>Glomerellales</taxon>
        <taxon>Glomerellaceae</taxon>
        <taxon>Colletotrichum</taxon>
        <taxon>Colletotrichum gloeosporioides species complex</taxon>
    </lineage>
</organism>
<dbReference type="InterPro" id="IPR050889">
    <property type="entry name" value="Dendritic_Spine_Reg/Scaffold"/>
</dbReference>
<dbReference type="OrthoDB" id="5243463at2759"/>
<dbReference type="Pfam" id="PF23239">
    <property type="entry name" value="DUF7069"/>
    <property type="match status" value="1"/>
</dbReference>
<evidence type="ECO:0000256" key="2">
    <source>
        <dbReference type="ARBA" id="ARBA00023043"/>
    </source>
</evidence>
<dbReference type="PANTHER" id="PTHR24166">
    <property type="entry name" value="ROLLING PEBBLES, ISOFORM B"/>
    <property type="match status" value="1"/>
</dbReference>
<dbReference type="AlphaFoldDB" id="A0A8H3ZU30"/>
<dbReference type="EMBL" id="WOWK01000023">
    <property type="protein sequence ID" value="KAF0327457.1"/>
    <property type="molecule type" value="Genomic_DNA"/>
</dbReference>
<dbReference type="SMART" id="SM00248">
    <property type="entry name" value="ANK"/>
    <property type="match status" value="12"/>
</dbReference>
<dbReference type="Pfam" id="PF00023">
    <property type="entry name" value="Ank"/>
    <property type="match status" value="1"/>
</dbReference>
<proteinExistence type="predicted"/>
<keyword evidence="7" id="KW-1185">Reference proteome</keyword>
<feature type="repeat" description="ANK" evidence="3">
    <location>
        <begin position="395"/>
        <end position="419"/>
    </location>
</feature>
<keyword evidence="1" id="KW-0677">Repeat</keyword>
<sequence>MSQSFQKIKSLDPTIHLRGDDGEVATKIEKEINDVIKSKVHGLSKRFGLDEDEEERLCNELTSMPNRTYLWVHLVWDMLERGLGISSNIIEEIVRDIPSTVHEAYEKILRRSTDSRKSRTLLQIVVGAERPLSLQEVAVAFAIACGCEPQALRSEPETRTRDTIRGLCGLFVTVIDSKVYLIHQTAKEFLQYSQSSKNHAGKFDWKASCDPLKSNEVLANACVKYLHFRAKSNFYLPPHLHFPADCGCEEDCGKDKFLAYSTEFWTNHVRGSSPCEGLEIEDRILDLCNVSWDGCLVWIQAYNKILRPWERLIPSDLTPLIVASYFGLDRIVRKLVQREDVQLNVKNARCRSALAWAAAKGHTKVVQELLKTAPNTTIKWVVSGERIDINSRDCHGQTPLALAAEKGHEAIVQLLLDNGRTEVDSLSRFGTPLHLAAEHGHTAIVRRLLSRRKANVNFCMRLLSQDYPWNQGPYSPSQTSRTMQMFPFLPSIAWDELFGEHSDTPFIWAAQTGRVDTMKIYLEMGFPDINKRGDFGMTALAGAAALGKAEVVKLLLERPSIAVDLADWKNRTPLALAAEEGKTEIIHLLLSSTKKPNVNHMCASGRTPLALASRRGYEHVVRALLESDEVDANLGKTPSETPLSLAMQTANLSIIQMLLNSGKVSFNPRSTLSRTPLYVVVQEGHVETLARLLREVDRKGSKGITSLLIAIKSGMFEIVEFLLYTEAVDVQATLAKKRPVLAKLLHRSAEDMHASVIRLLLEAGSVDVNAKDYSGTKSLEAAKERGFHHLCNIFSEFQKRQVHSVLVCSNVEANSTWLSAVKRSGTHLYDGLFISLDEDRDDDDDKYWRCKAWCPSRSYEEVYGR</sequence>
<evidence type="ECO:0000259" key="4">
    <source>
        <dbReference type="Pfam" id="PF22939"/>
    </source>
</evidence>
<dbReference type="InterPro" id="IPR002110">
    <property type="entry name" value="Ankyrin_rpt"/>
</dbReference>
<dbReference type="PANTHER" id="PTHR24166:SF48">
    <property type="entry name" value="PROTEIN VAPYRIN"/>
    <property type="match status" value="1"/>
</dbReference>
<name>A0A8H3ZU30_9PEZI</name>
<feature type="domain" description="GPI inositol-deacylase winged helix" evidence="4">
    <location>
        <begin position="111"/>
        <end position="192"/>
    </location>
</feature>
<dbReference type="InterPro" id="IPR054471">
    <property type="entry name" value="GPIID_WHD"/>
</dbReference>
<feature type="repeat" description="ANK" evidence="3">
    <location>
        <begin position="428"/>
        <end position="451"/>
    </location>
</feature>
<protein>
    <submittedName>
        <fullName evidence="6">Ankyrin repeat domain-containing protein 52</fullName>
    </submittedName>
</protein>
<evidence type="ECO:0000256" key="3">
    <source>
        <dbReference type="PROSITE-ProRule" id="PRU00023"/>
    </source>
</evidence>
<gene>
    <name evidence="6" type="ORF">GQ607_005318</name>
</gene>
<accession>A0A8H3ZU30</accession>
<keyword evidence="2 3" id="KW-0040">ANK repeat</keyword>
<dbReference type="SUPFAM" id="SSF48403">
    <property type="entry name" value="Ankyrin repeat"/>
    <property type="match status" value="2"/>
</dbReference>
<dbReference type="InterPro" id="IPR036770">
    <property type="entry name" value="Ankyrin_rpt-contain_sf"/>
</dbReference>
<feature type="repeat" description="ANK" evidence="3">
    <location>
        <begin position="569"/>
        <end position="601"/>
    </location>
</feature>
<reference evidence="6 7" key="1">
    <citation type="submission" date="2019-12" db="EMBL/GenBank/DDBJ databases">
        <title>A genome sequence resource for the geographically widespread anthracnose pathogen Colletotrichum asianum.</title>
        <authorList>
            <person name="Meng Y."/>
        </authorList>
    </citation>
    <scope>NUCLEOTIDE SEQUENCE [LARGE SCALE GENOMIC DNA]</scope>
    <source>
        <strain evidence="6 7">ICMP 18580</strain>
    </source>
</reference>
<evidence type="ECO:0000313" key="6">
    <source>
        <dbReference type="EMBL" id="KAF0327457.1"/>
    </source>
</evidence>